<keyword evidence="10" id="KW-1015">Disulfide bond</keyword>
<dbReference type="EMBL" id="MU004189">
    <property type="protein sequence ID" value="KAF2495510.1"/>
    <property type="molecule type" value="Genomic_DNA"/>
</dbReference>
<keyword evidence="7" id="KW-0119">Carbohydrate metabolism</keyword>
<dbReference type="Pfam" id="PF00187">
    <property type="entry name" value="Chitin_bind_1"/>
    <property type="match status" value="1"/>
</dbReference>
<feature type="domain" description="GH18" evidence="13">
    <location>
        <begin position="166"/>
        <end position="524"/>
    </location>
</feature>
<dbReference type="SMART" id="SM00270">
    <property type="entry name" value="ChtBD1"/>
    <property type="match status" value="2"/>
</dbReference>
<keyword evidence="8 11" id="KW-0326">Glycosidase</keyword>
<dbReference type="PROSITE" id="PS00026">
    <property type="entry name" value="CHIT_BIND_I_1"/>
    <property type="match status" value="1"/>
</dbReference>
<evidence type="ECO:0000256" key="3">
    <source>
        <dbReference type="ARBA" id="ARBA00012729"/>
    </source>
</evidence>
<keyword evidence="9" id="KW-0624">Polysaccharide degradation</keyword>
<evidence type="ECO:0000256" key="9">
    <source>
        <dbReference type="ARBA" id="ARBA00023326"/>
    </source>
</evidence>
<dbReference type="SUPFAM" id="SSF54556">
    <property type="entry name" value="Chitinase insertion domain"/>
    <property type="match status" value="1"/>
</dbReference>
<dbReference type="InterPro" id="IPR017853">
    <property type="entry name" value="GH"/>
</dbReference>
<dbReference type="Gene3D" id="3.30.60.10">
    <property type="entry name" value="Endochitinase-like"/>
    <property type="match status" value="1"/>
</dbReference>
<evidence type="ECO:0000313" key="14">
    <source>
        <dbReference type="EMBL" id="KAF2495510.1"/>
    </source>
</evidence>
<comment type="similarity">
    <text evidence="2">Belongs to the glycosyl hydrolase 18 family. Chitinase class V subfamily.</text>
</comment>
<evidence type="ECO:0000259" key="13">
    <source>
        <dbReference type="PROSITE" id="PS51910"/>
    </source>
</evidence>
<dbReference type="InterPro" id="IPR036861">
    <property type="entry name" value="Endochitinase-like_sf"/>
</dbReference>
<keyword evidence="15" id="KW-1185">Reference proteome</keyword>
<feature type="domain" description="Chitin-binding type-1" evidence="12">
    <location>
        <begin position="71"/>
        <end position="109"/>
    </location>
</feature>
<dbReference type="InterPro" id="IPR018371">
    <property type="entry name" value="Chitin-binding_1_CS"/>
</dbReference>
<evidence type="ECO:0000256" key="2">
    <source>
        <dbReference type="ARBA" id="ARBA00008682"/>
    </source>
</evidence>
<comment type="caution">
    <text evidence="10">Lacks conserved residue(s) required for the propagation of feature annotation.</text>
</comment>
<dbReference type="GO" id="GO:0008061">
    <property type="term" value="F:chitin binding"/>
    <property type="evidence" value="ECO:0007669"/>
    <property type="project" value="UniProtKB-UniRule"/>
</dbReference>
<evidence type="ECO:0000259" key="12">
    <source>
        <dbReference type="PROSITE" id="PS50941"/>
    </source>
</evidence>
<dbReference type="InterPro" id="IPR001579">
    <property type="entry name" value="Glyco_hydro_18_chit_AS"/>
</dbReference>
<dbReference type="InterPro" id="IPR001223">
    <property type="entry name" value="Glyco_hydro18_cat"/>
</dbReference>
<dbReference type="Gene3D" id="3.10.50.10">
    <property type="match status" value="1"/>
</dbReference>
<dbReference type="AlphaFoldDB" id="A0A6A6QU73"/>
<dbReference type="Pfam" id="PF00704">
    <property type="entry name" value="Glyco_hydro_18"/>
    <property type="match status" value="1"/>
</dbReference>
<evidence type="ECO:0000256" key="7">
    <source>
        <dbReference type="ARBA" id="ARBA00023277"/>
    </source>
</evidence>
<accession>A0A6A6QU73</accession>
<dbReference type="InterPro" id="IPR050314">
    <property type="entry name" value="Glycosyl_Hydrlase_18"/>
</dbReference>
<evidence type="ECO:0000256" key="6">
    <source>
        <dbReference type="ARBA" id="ARBA00023024"/>
    </source>
</evidence>
<evidence type="ECO:0000256" key="10">
    <source>
        <dbReference type="PROSITE-ProRule" id="PRU00261"/>
    </source>
</evidence>
<dbReference type="GO" id="GO:0008843">
    <property type="term" value="F:endochitinase activity"/>
    <property type="evidence" value="ECO:0007669"/>
    <property type="project" value="UniProtKB-EC"/>
</dbReference>
<dbReference type="OrthoDB" id="73875at2759"/>
<feature type="disulfide bond" evidence="10">
    <location>
        <begin position="103"/>
        <end position="107"/>
    </location>
</feature>
<dbReference type="PROSITE" id="PS01095">
    <property type="entry name" value="GH18_1"/>
    <property type="match status" value="1"/>
</dbReference>
<evidence type="ECO:0000256" key="11">
    <source>
        <dbReference type="RuleBase" id="RU000489"/>
    </source>
</evidence>
<dbReference type="CDD" id="cd00035">
    <property type="entry name" value="ChtBD1"/>
    <property type="match status" value="1"/>
</dbReference>
<dbReference type="PANTHER" id="PTHR11177">
    <property type="entry name" value="CHITINASE"/>
    <property type="match status" value="1"/>
</dbReference>
<dbReference type="InterPro" id="IPR011583">
    <property type="entry name" value="Chitinase_II/V-like_cat"/>
</dbReference>
<evidence type="ECO:0000313" key="15">
    <source>
        <dbReference type="Proteomes" id="UP000799750"/>
    </source>
</evidence>
<keyword evidence="6" id="KW-0146">Chitin degradation</keyword>
<evidence type="ECO:0000256" key="4">
    <source>
        <dbReference type="ARBA" id="ARBA00022669"/>
    </source>
</evidence>
<sequence length="1146" mass="126714">MRSSSARVGRVSSALLVLTAAGLLLLLFCWPQSKFSTGELPDPPDVVQWSTQLDANNPALANTSHILRRDDYTCGPGKPCSNGACCGPSGYCGYCAAYCGAGCTSNCDAVAECGECSDPAGKTCPLNACCSPFGFCGTTEEFCGKDCQSNCVLHPKPSGSTGRVFDRVIGYYQSWADRLACHKVHPQDLPLTELTHLNLAFASVDPNSFELVPMDSKTPAELFESTVLTKNDNSALKVFISVGGWTFSDNGTATQPVFGNIASSVQNREKFANNVLAFLNGHGFDGIDIDWEYPGAPDRGGRPEDTNNYVLLLQALRNAFDASPRGLGITFTAPSSYWYLRWFDLPGMLKYSDWVNVMTYDLHGVWDRNNPIGSIVQGHTNLTEIGYALELFWRVKIPPSKVLLGFGFYGRSFQLSDPACAKPGCLFSGGADPGPCSATSGILEYYEIKALLSQHSDLKPVYDKSAAVKYVVYNGNQWVSYDDAETFKQKVDWANDLGLGGSLIWASDADDDKYSAHSGLLSRDIKHLEIQTKQFSPNPVNIAQNLIGQNGQDCKLVDVCTDVENPVAAHCGKNRVKIGWERSDCGHGYGKIICCPQDTAPKSCVWRGGTGKAYDCNGQCHVGETLILKNSWGGLPTEEGGNQKKCRRGYKVFCCEAGGWKDLIEGCYWTSCGGSCKSSEDEVSNLYDSTKCTIIHPWYKYCCPRPTSLYDCRWVGSQPDCPDAKCNADEVTIALNGQGRGFPSCGYDRYKANCCKVKTPPKEPTTCHISICDTSPLLCTDEDSEASDELFRRDATLEDGLTVTNKLERRKGRRPFPFHLVGREKPIISFAIPAPRRGDLFRGTRLFIVYPRWFRMTTNRCDDTAVQNEPLNLDSPPSSLPPDMEAEHPVDLQLHSEFVRTANTGQLRSGRPTTTPPIATEFWEGRYFNNAALPNGIPRFVPGGSTSREPAQRVWEAFGTRFNAANFIPTARLINNYKGAVFALNDPMHVDVLRRTTREAMAGNQTSHELLLQTLRGTIGVFNYLNDDAASERFLNVRDDIRNRLVLLEENVPEADGVVAHWDEWFPDYFAMVEIEARAWLSDTIRYIRTTYENSIRAIGPYPAFAEQTFEALYVLEGKIWEECVIKALQPPKEDPPPPEKMLRKG</sequence>
<reference evidence="14" key="1">
    <citation type="journal article" date="2020" name="Stud. Mycol.">
        <title>101 Dothideomycetes genomes: a test case for predicting lifestyles and emergence of pathogens.</title>
        <authorList>
            <person name="Haridas S."/>
            <person name="Albert R."/>
            <person name="Binder M."/>
            <person name="Bloem J."/>
            <person name="Labutti K."/>
            <person name="Salamov A."/>
            <person name="Andreopoulos B."/>
            <person name="Baker S."/>
            <person name="Barry K."/>
            <person name="Bills G."/>
            <person name="Bluhm B."/>
            <person name="Cannon C."/>
            <person name="Castanera R."/>
            <person name="Culley D."/>
            <person name="Daum C."/>
            <person name="Ezra D."/>
            <person name="Gonzalez J."/>
            <person name="Henrissat B."/>
            <person name="Kuo A."/>
            <person name="Liang C."/>
            <person name="Lipzen A."/>
            <person name="Lutzoni F."/>
            <person name="Magnuson J."/>
            <person name="Mondo S."/>
            <person name="Nolan M."/>
            <person name="Ohm R."/>
            <person name="Pangilinan J."/>
            <person name="Park H.-J."/>
            <person name="Ramirez L."/>
            <person name="Alfaro M."/>
            <person name="Sun H."/>
            <person name="Tritt A."/>
            <person name="Yoshinaga Y."/>
            <person name="Zwiers L.-H."/>
            <person name="Turgeon B."/>
            <person name="Goodwin S."/>
            <person name="Spatafora J."/>
            <person name="Crous P."/>
            <person name="Grigoriev I."/>
        </authorList>
    </citation>
    <scope>NUCLEOTIDE SEQUENCE</scope>
    <source>
        <strain evidence="14">CBS 269.34</strain>
    </source>
</reference>
<dbReference type="PROSITE" id="PS50941">
    <property type="entry name" value="CHIT_BIND_I_2"/>
    <property type="match status" value="2"/>
</dbReference>
<feature type="disulfide bond" evidence="10">
    <location>
        <begin position="80"/>
        <end position="92"/>
    </location>
</feature>
<dbReference type="Gene3D" id="3.20.20.80">
    <property type="entry name" value="Glycosidases"/>
    <property type="match status" value="1"/>
</dbReference>
<dbReference type="InterPro" id="IPR001002">
    <property type="entry name" value="Chitin-bd_1"/>
</dbReference>
<dbReference type="InterPro" id="IPR029070">
    <property type="entry name" value="Chitinase_insertion_sf"/>
</dbReference>
<comment type="catalytic activity">
    <reaction evidence="1">
        <text>Random endo-hydrolysis of N-acetyl-beta-D-glucosaminide (1-&gt;4)-beta-linkages in chitin and chitodextrins.</text>
        <dbReference type="EC" id="3.2.1.14"/>
    </reaction>
</comment>
<feature type="disulfide bond" evidence="10">
    <location>
        <begin position="129"/>
        <end position="143"/>
    </location>
</feature>
<dbReference type="GO" id="GO:0006032">
    <property type="term" value="P:chitin catabolic process"/>
    <property type="evidence" value="ECO:0007669"/>
    <property type="project" value="UniProtKB-KW"/>
</dbReference>
<name>A0A6A6QU73_9PEZI</name>
<gene>
    <name evidence="14" type="ORF">BU16DRAFT_561793</name>
</gene>
<proteinExistence type="inferred from homology"/>
<feature type="domain" description="Chitin-binding type-1" evidence="12">
    <location>
        <begin position="110"/>
        <end position="153"/>
    </location>
</feature>
<evidence type="ECO:0000256" key="1">
    <source>
        <dbReference type="ARBA" id="ARBA00000822"/>
    </source>
</evidence>
<dbReference type="SUPFAM" id="SSF57016">
    <property type="entry name" value="Plant lectins/antimicrobial peptides"/>
    <property type="match status" value="1"/>
</dbReference>
<evidence type="ECO:0000256" key="8">
    <source>
        <dbReference type="ARBA" id="ARBA00023295"/>
    </source>
</evidence>
<dbReference type="PANTHER" id="PTHR11177:SF397">
    <property type="entry name" value="CHITINASE"/>
    <property type="match status" value="1"/>
</dbReference>
<evidence type="ECO:0000256" key="5">
    <source>
        <dbReference type="ARBA" id="ARBA00022801"/>
    </source>
</evidence>
<keyword evidence="4 10" id="KW-0147">Chitin-binding</keyword>
<protein>
    <recommendedName>
        <fullName evidence="3">chitinase</fullName>
        <ecNumber evidence="3">3.2.1.14</ecNumber>
    </recommendedName>
</protein>
<dbReference type="PROSITE" id="PS51910">
    <property type="entry name" value="GH18_2"/>
    <property type="match status" value="1"/>
</dbReference>
<dbReference type="SUPFAM" id="SSF51445">
    <property type="entry name" value="(Trans)glycosidases"/>
    <property type="match status" value="1"/>
</dbReference>
<organism evidence="14 15">
    <name type="scientific">Lophium mytilinum</name>
    <dbReference type="NCBI Taxonomy" id="390894"/>
    <lineage>
        <taxon>Eukaryota</taxon>
        <taxon>Fungi</taxon>
        <taxon>Dikarya</taxon>
        <taxon>Ascomycota</taxon>
        <taxon>Pezizomycotina</taxon>
        <taxon>Dothideomycetes</taxon>
        <taxon>Pleosporomycetidae</taxon>
        <taxon>Mytilinidiales</taxon>
        <taxon>Mytilinidiaceae</taxon>
        <taxon>Lophium</taxon>
    </lineage>
</organism>
<feature type="disulfide bond" evidence="10">
    <location>
        <begin position="147"/>
        <end position="151"/>
    </location>
</feature>
<keyword evidence="5 11" id="KW-0378">Hydrolase</keyword>
<dbReference type="Proteomes" id="UP000799750">
    <property type="component" value="Unassembled WGS sequence"/>
</dbReference>
<feature type="disulfide bond" evidence="10">
    <location>
        <begin position="124"/>
        <end position="136"/>
    </location>
</feature>
<dbReference type="EC" id="3.2.1.14" evidence="3"/>
<dbReference type="SMART" id="SM00636">
    <property type="entry name" value="Glyco_18"/>
    <property type="match status" value="1"/>
</dbReference>
<dbReference type="GO" id="GO:0000272">
    <property type="term" value="P:polysaccharide catabolic process"/>
    <property type="evidence" value="ECO:0007669"/>
    <property type="project" value="UniProtKB-KW"/>
</dbReference>
<feature type="disulfide bond" evidence="10">
    <location>
        <begin position="85"/>
        <end position="99"/>
    </location>
</feature>